<evidence type="ECO:0000256" key="1">
    <source>
        <dbReference type="SAM" id="Phobius"/>
    </source>
</evidence>
<evidence type="ECO:0000313" key="2">
    <source>
        <dbReference type="EMBL" id="CAD7660268.1"/>
    </source>
</evidence>
<protein>
    <submittedName>
        <fullName evidence="2">Uncharacterized protein</fullName>
    </submittedName>
</protein>
<reference evidence="2" key="1">
    <citation type="submission" date="2020-11" db="EMBL/GenBank/DDBJ databases">
        <authorList>
            <person name="Tran Van P."/>
        </authorList>
    </citation>
    <scope>NUCLEOTIDE SEQUENCE</scope>
</reference>
<dbReference type="AlphaFoldDB" id="A0A7R9MJK0"/>
<dbReference type="Proteomes" id="UP000728032">
    <property type="component" value="Unassembled WGS sequence"/>
</dbReference>
<name>A0A7R9MJK0_9ACAR</name>
<keyword evidence="1" id="KW-1133">Transmembrane helix</keyword>
<accession>A0A7R9MJK0</accession>
<evidence type="ECO:0000313" key="3">
    <source>
        <dbReference type="Proteomes" id="UP000728032"/>
    </source>
</evidence>
<dbReference type="EMBL" id="OC934572">
    <property type="protein sequence ID" value="CAD7660268.1"/>
    <property type="molecule type" value="Genomic_DNA"/>
</dbReference>
<keyword evidence="1" id="KW-0812">Transmembrane</keyword>
<gene>
    <name evidence="2" type="ORF">ONB1V03_LOCUS16838</name>
</gene>
<dbReference type="EMBL" id="CAJPVJ010019747">
    <property type="protein sequence ID" value="CAG2177406.1"/>
    <property type="molecule type" value="Genomic_DNA"/>
</dbReference>
<sequence>MSMQFTDSSSYINQSQPEIPVTAFTHRENWWQRRTDREQKLIIAIILLSALSFVLFITVIILGAKLHNS</sequence>
<organism evidence="2">
    <name type="scientific">Oppiella nova</name>
    <dbReference type="NCBI Taxonomy" id="334625"/>
    <lineage>
        <taxon>Eukaryota</taxon>
        <taxon>Metazoa</taxon>
        <taxon>Ecdysozoa</taxon>
        <taxon>Arthropoda</taxon>
        <taxon>Chelicerata</taxon>
        <taxon>Arachnida</taxon>
        <taxon>Acari</taxon>
        <taxon>Acariformes</taxon>
        <taxon>Sarcoptiformes</taxon>
        <taxon>Oribatida</taxon>
        <taxon>Brachypylina</taxon>
        <taxon>Oppioidea</taxon>
        <taxon>Oppiidae</taxon>
        <taxon>Oppiella</taxon>
    </lineage>
</organism>
<feature type="transmembrane region" description="Helical" evidence="1">
    <location>
        <begin position="41"/>
        <end position="64"/>
    </location>
</feature>
<proteinExistence type="predicted"/>
<keyword evidence="3" id="KW-1185">Reference proteome</keyword>
<keyword evidence="1" id="KW-0472">Membrane</keyword>